<feature type="transmembrane region" description="Helical" evidence="1">
    <location>
        <begin position="46"/>
        <end position="64"/>
    </location>
</feature>
<proteinExistence type="predicted"/>
<organism evidence="3 4">
    <name type="scientific">Solirubrobacter phytolaccae</name>
    <dbReference type="NCBI Taxonomy" id="1404360"/>
    <lineage>
        <taxon>Bacteria</taxon>
        <taxon>Bacillati</taxon>
        <taxon>Actinomycetota</taxon>
        <taxon>Thermoleophilia</taxon>
        <taxon>Solirubrobacterales</taxon>
        <taxon>Solirubrobacteraceae</taxon>
        <taxon>Solirubrobacter</taxon>
    </lineage>
</organism>
<comment type="caution">
    <text evidence="3">The sequence shown here is derived from an EMBL/GenBank/DDBJ whole genome shotgun (WGS) entry which is preliminary data.</text>
</comment>
<keyword evidence="1" id="KW-0472">Membrane</keyword>
<evidence type="ECO:0000259" key="2">
    <source>
        <dbReference type="Pfam" id="PF03703"/>
    </source>
</evidence>
<dbReference type="RefSeq" id="WP_270027820.1">
    <property type="nucleotide sequence ID" value="NZ_JAPDDP010000053.1"/>
</dbReference>
<keyword evidence="4" id="KW-1185">Reference proteome</keyword>
<dbReference type="PANTHER" id="PTHR37938:SF1">
    <property type="entry name" value="BLL0215 PROTEIN"/>
    <property type="match status" value="1"/>
</dbReference>
<feature type="domain" description="YdbS-like PH" evidence="2">
    <location>
        <begin position="67"/>
        <end position="140"/>
    </location>
</feature>
<evidence type="ECO:0000313" key="3">
    <source>
        <dbReference type="EMBL" id="MDA0183431.1"/>
    </source>
</evidence>
<evidence type="ECO:0000256" key="1">
    <source>
        <dbReference type="SAM" id="Phobius"/>
    </source>
</evidence>
<name>A0A9X3NG43_9ACTN</name>
<dbReference type="PANTHER" id="PTHR37938">
    <property type="entry name" value="BLL0215 PROTEIN"/>
    <property type="match status" value="1"/>
</dbReference>
<sequence length="156" mass="17141">MELHPDEQIVFEGHPSWRAVLSFYIGGVAGALVLSVIVWLAAGFGLAILAFALLVAGVVLAGMVKRTATDYMVSTQRLYIRRGILAKKVQQTQIDRVQNVNTEQRFRDRLLRVGTVDFDTAGSDDSEFRFVGIAEPARVVAAVDNAQRNLKQPKGV</sequence>
<dbReference type="AlphaFoldDB" id="A0A9X3NG43"/>
<dbReference type="Pfam" id="PF03703">
    <property type="entry name" value="bPH_2"/>
    <property type="match status" value="1"/>
</dbReference>
<reference evidence="3" key="1">
    <citation type="submission" date="2022-10" db="EMBL/GenBank/DDBJ databases">
        <title>The WGS of Solirubrobacter phytolaccae KCTC 29190.</title>
        <authorList>
            <person name="Jiang Z."/>
        </authorList>
    </citation>
    <scope>NUCLEOTIDE SEQUENCE</scope>
    <source>
        <strain evidence="3">KCTC 29190</strain>
    </source>
</reference>
<keyword evidence="1" id="KW-1133">Transmembrane helix</keyword>
<dbReference type="EMBL" id="JAPDDP010000053">
    <property type="protein sequence ID" value="MDA0183431.1"/>
    <property type="molecule type" value="Genomic_DNA"/>
</dbReference>
<evidence type="ECO:0000313" key="4">
    <source>
        <dbReference type="Proteomes" id="UP001147653"/>
    </source>
</evidence>
<protein>
    <submittedName>
        <fullName evidence="3">PH domain-containing protein</fullName>
    </submittedName>
</protein>
<feature type="transmembrane region" description="Helical" evidence="1">
    <location>
        <begin position="21"/>
        <end position="40"/>
    </location>
</feature>
<accession>A0A9X3NG43</accession>
<keyword evidence="1" id="KW-0812">Transmembrane</keyword>
<dbReference type="Proteomes" id="UP001147653">
    <property type="component" value="Unassembled WGS sequence"/>
</dbReference>
<gene>
    <name evidence="3" type="ORF">OJ997_24190</name>
</gene>
<dbReference type="InterPro" id="IPR005182">
    <property type="entry name" value="YdbS-like_PH"/>
</dbReference>